<dbReference type="AlphaFoldDB" id="A0A9J5VYA5"/>
<sequence>MAIRDFIGLIEPFEDNKGLGWGLGVEILLSLVYAKCTQGERLQLWESMQDLENLIGQWVVGGDFNDKGFKERKYTWWNGRTYKEYIFERLDRVWWNDTLHNIFPVIE</sequence>
<reference evidence="1" key="1">
    <citation type="submission" date="2020-09" db="EMBL/GenBank/DDBJ databases">
        <title>De no assembly of potato wild relative species, Solanum commersonii.</title>
        <authorList>
            <person name="Cho K."/>
        </authorList>
    </citation>
    <scope>NUCLEOTIDE SEQUENCE</scope>
    <source>
        <strain evidence="1">LZ3.2</strain>
        <tissue evidence="1">Leaf</tissue>
    </source>
</reference>
<evidence type="ECO:0000313" key="1">
    <source>
        <dbReference type="EMBL" id="KAG5567950.1"/>
    </source>
</evidence>
<evidence type="ECO:0000313" key="2">
    <source>
        <dbReference type="Proteomes" id="UP000824120"/>
    </source>
</evidence>
<name>A0A9J5VYA5_SOLCO</name>
<dbReference type="InterPro" id="IPR036691">
    <property type="entry name" value="Endo/exonu/phosph_ase_sf"/>
</dbReference>
<accession>A0A9J5VYA5</accession>
<gene>
    <name evidence="1" type="ORF">H5410_065031</name>
</gene>
<feature type="non-terminal residue" evidence="1">
    <location>
        <position position="1"/>
    </location>
</feature>
<dbReference type="Proteomes" id="UP000824120">
    <property type="component" value="Unassembled WGS sequence"/>
</dbReference>
<protein>
    <submittedName>
        <fullName evidence="1">Uncharacterized protein</fullName>
    </submittedName>
</protein>
<dbReference type="SUPFAM" id="SSF56219">
    <property type="entry name" value="DNase I-like"/>
    <property type="match status" value="1"/>
</dbReference>
<keyword evidence="2" id="KW-1185">Reference proteome</keyword>
<dbReference type="Gene3D" id="3.60.10.10">
    <property type="entry name" value="Endonuclease/exonuclease/phosphatase"/>
    <property type="match status" value="1"/>
</dbReference>
<proteinExistence type="predicted"/>
<organism evidence="1 2">
    <name type="scientific">Solanum commersonii</name>
    <name type="common">Commerson's wild potato</name>
    <name type="synonym">Commerson's nightshade</name>
    <dbReference type="NCBI Taxonomy" id="4109"/>
    <lineage>
        <taxon>Eukaryota</taxon>
        <taxon>Viridiplantae</taxon>
        <taxon>Streptophyta</taxon>
        <taxon>Embryophyta</taxon>
        <taxon>Tracheophyta</taxon>
        <taxon>Spermatophyta</taxon>
        <taxon>Magnoliopsida</taxon>
        <taxon>eudicotyledons</taxon>
        <taxon>Gunneridae</taxon>
        <taxon>Pentapetalae</taxon>
        <taxon>asterids</taxon>
        <taxon>lamiids</taxon>
        <taxon>Solanales</taxon>
        <taxon>Solanaceae</taxon>
        <taxon>Solanoideae</taxon>
        <taxon>Solaneae</taxon>
        <taxon>Solanum</taxon>
    </lineage>
</organism>
<comment type="caution">
    <text evidence="1">The sequence shown here is derived from an EMBL/GenBank/DDBJ whole genome shotgun (WGS) entry which is preliminary data.</text>
</comment>
<dbReference type="EMBL" id="JACXVP010000324">
    <property type="protein sequence ID" value="KAG5567950.1"/>
    <property type="molecule type" value="Genomic_DNA"/>
</dbReference>
<dbReference type="OrthoDB" id="1930966at2759"/>